<name>A0A022PWF3_ERYGU</name>
<dbReference type="InterPro" id="IPR008962">
    <property type="entry name" value="PapD-like_sf"/>
</dbReference>
<gene>
    <name evidence="1" type="ORF">MIMGU_mgv1a018109mg</name>
</gene>
<reference evidence="1 2" key="1">
    <citation type="journal article" date="2013" name="Proc. Natl. Acad. Sci. U.S.A.">
        <title>Fine-scale variation in meiotic recombination in Mimulus inferred from population shotgun sequencing.</title>
        <authorList>
            <person name="Hellsten U."/>
            <person name="Wright K.M."/>
            <person name="Jenkins J."/>
            <person name="Shu S."/>
            <person name="Yuan Y."/>
            <person name="Wessler S.R."/>
            <person name="Schmutz J."/>
            <person name="Willis J.H."/>
            <person name="Rokhsar D.S."/>
        </authorList>
    </citation>
    <scope>NUCLEOTIDE SEQUENCE [LARGE SCALE GENOMIC DNA]</scope>
    <source>
        <strain evidence="2">cv. DUN x IM62</strain>
    </source>
</reference>
<dbReference type="EMBL" id="KI632328">
    <property type="protein sequence ID" value="EYU18560.1"/>
    <property type="molecule type" value="Genomic_DNA"/>
</dbReference>
<evidence type="ECO:0000313" key="2">
    <source>
        <dbReference type="Proteomes" id="UP000030748"/>
    </source>
</evidence>
<dbReference type="SUPFAM" id="SSF49354">
    <property type="entry name" value="PapD-like"/>
    <property type="match status" value="1"/>
</dbReference>
<proteinExistence type="predicted"/>
<protein>
    <submittedName>
        <fullName evidence="1">Uncharacterized protein</fullName>
    </submittedName>
</protein>
<dbReference type="AlphaFoldDB" id="A0A022PWF3"/>
<accession>A0A022PWF3</accession>
<keyword evidence="2" id="KW-1185">Reference proteome</keyword>
<dbReference type="STRING" id="4155.A0A022PWF3"/>
<dbReference type="Proteomes" id="UP000030748">
    <property type="component" value="Unassembled WGS sequence"/>
</dbReference>
<evidence type="ECO:0000313" key="1">
    <source>
        <dbReference type="EMBL" id="EYU18560.1"/>
    </source>
</evidence>
<organism evidence="1 2">
    <name type="scientific">Erythranthe guttata</name>
    <name type="common">Yellow monkey flower</name>
    <name type="synonym">Mimulus guttatus</name>
    <dbReference type="NCBI Taxonomy" id="4155"/>
    <lineage>
        <taxon>Eukaryota</taxon>
        <taxon>Viridiplantae</taxon>
        <taxon>Streptophyta</taxon>
        <taxon>Embryophyta</taxon>
        <taxon>Tracheophyta</taxon>
        <taxon>Spermatophyta</taxon>
        <taxon>Magnoliopsida</taxon>
        <taxon>eudicotyledons</taxon>
        <taxon>Gunneridae</taxon>
        <taxon>Pentapetalae</taxon>
        <taxon>asterids</taxon>
        <taxon>lamiids</taxon>
        <taxon>Lamiales</taxon>
        <taxon>Phrymaceae</taxon>
        <taxon>Erythranthe</taxon>
    </lineage>
</organism>
<sequence length="110" mass="11896">MIAPTALHTDAKCLDKFLIKTVVASSGATTADGIKKLFDKEAGSQFQDCKLGVFYTFPSQASSTVIERSFSTSVGSETTNLNNIKMDVTKLVQIQPSDLKFDCESSDTSF</sequence>